<protein>
    <submittedName>
        <fullName evidence="5">Reverse transcriptase domain-containing protein</fullName>
    </submittedName>
</protein>
<dbReference type="InterPro" id="IPR000477">
    <property type="entry name" value="RT_dom"/>
</dbReference>
<feature type="compositionally biased region" description="Basic and acidic residues" evidence="1">
    <location>
        <begin position="7"/>
        <end position="29"/>
    </location>
</feature>
<dbReference type="EMBL" id="UZAH01026440">
    <property type="protein sequence ID" value="VDO80725.1"/>
    <property type="molecule type" value="Genomic_DNA"/>
</dbReference>
<feature type="domain" description="Reverse transcriptase" evidence="2">
    <location>
        <begin position="1"/>
        <end position="149"/>
    </location>
</feature>
<dbReference type="PROSITE" id="PS50878">
    <property type="entry name" value="RT_POL"/>
    <property type="match status" value="1"/>
</dbReference>
<evidence type="ECO:0000313" key="5">
    <source>
        <dbReference type="WBParaSite" id="HPBE_0000944201-mRNA-1"/>
    </source>
</evidence>
<name>A0A183FPB8_HELPZ</name>
<organism evidence="4 5">
    <name type="scientific">Heligmosomoides polygyrus</name>
    <name type="common">Parasitic roundworm</name>
    <dbReference type="NCBI Taxonomy" id="6339"/>
    <lineage>
        <taxon>Eukaryota</taxon>
        <taxon>Metazoa</taxon>
        <taxon>Ecdysozoa</taxon>
        <taxon>Nematoda</taxon>
        <taxon>Chromadorea</taxon>
        <taxon>Rhabditida</taxon>
        <taxon>Rhabditina</taxon>
        <taxon>Rhabditomorpha</taxon>
        <taxon>Strongyloidea</taxon>
        <taxon>Heligmosomidae</taxon>
        <taxon>Heligmosomoides</taxon>
    </lineage>
</organism>
<dbReference type="AlphaFoldDB" id="A0A183FPB8"/>
<evidence type="ECO:0000259" key="2">
    <source>
        <dbReference type="PROSITE" id="PS50878"/>
    </source>
</evidence>
<keyword evidence="4" id="KW-1185">Reference proteome</keyword>
<accession>A0A3P8C7B6</accession>
<dbReference type="WBParaSite" id="HPBE_0000944201-mRNA-1">
    <property type="protein sequence ID" value="HPBE_0000944201-mRNA-1"/>
    <property type="gene ID" value="HPBE_0000944201"/>
</dbReference>
<feature type="region of interest" description="Disordered" evidence="1">
    <location>
        <begin position="1"/>
        <end position="29"/>
    </location>
</feature>
<accession>A0A183FPB8</accession>
<sequence length="149" mass="16875">MLQLPRDQTDLTHDEDLRTPGRPEADGDGTHLLGAVRLHVREVNHRRHLHRSLGDGEVAFLDLKKAYDRLSRAVLWKVLRGRGVPERLITDVKDMYEGSKAAIRSPHWVTRKMDITMGAHQGSAPSPFLVLLTLDSICITFRRALALQK</sequence>
<evidence type="ECO:0000313" key="3">
    <source>
        <dbReference type="EMBL" id="VDO80725.1"/>
    </source>
</evidence>
<evidence type="ECO:0000256" key="1">
    <source>
        <dbReference type="SAM" id="MobiDB-lite"/>
    </source>
</evidence>
<reference evidence="3 4" key="1">
    <citation type="submission" date="2018-11" db="EMBL/GenBank/DDBJ databases">
        <authorList>
            <consortium name="Pathogen Informatics"/>
        </authorList>
    </citation>
    <scope>NUCLEOTIDE SEQUENCE [LARGE SCALE GENOMIC DNA]</scope>
</reference>
<proteinExistence type="predicted"/>
<dbReference type="Proteomes" id="UP000050761">
    <property type="component" value="Unassembled WGS sequence"/>
</dbReference>
<dbReference type="OrthoDB" id="5845191at2759"/>
<gene>
    <name evidence="3" type="ORF">HPBE_LOCUS9443</name>
</gene>
<dbReference type="PANTHER" id="PTHR19446">
    <property type="entry name" value="REVERSE TRANSCRIPTASES"/>
    <property type="match status" value="1"/>
</dbReference>
<evidence type="ECO:0000313" key="4">
    <source>
        <dbReference type="Proteomes" id="UP000050761"/>
    </source>
</evidence>
<reference evidence="5" key="2">
    <citation type="submission" date="2019-09" db="UniProtKB">
        <authorList>
            <consortium name="WormBaseParasite"/>
        </authorList>
    </citation>
    <scope>IDENTIFICATION</scope>
</reference>